<feature type="domain" description="Glycosyl transferase family 28 C-terminal" evidence="1">
    <location>
        <begin position="274"/>
        <end position="354"/>
    </location>
</feature>
<organism evidence="2 3">
    <name type="scientific">Dongia rigui</name>
    <dbReference type="NCBI Taxonomy" id="940149"/>
    <lineage>
        <taxon>Bacteria</taxon>
        <taxon>Pseudomonadati</taxon>
        <taxon>Pseudomonadota</taxon>
        <taxon>Alphaproteobacteria</taxon>
        <taxon>Rhodospirillales</taxon>
        <taxon>Dongiaceae</taxon>
        <taxon>Dongia</taxon>
    </lineage>
</organism>
<dbReference type="PANTHER" id="PTHR21015:SF28">
    <property type="entry name" value="SLL1722 PROTEIN"/>
    <property type="match status" value="1"/>
</dbReference>
<evidence type="ECO:0000259" key="1">
    <source>
        <dbReference type="Pfam" id="PF04101"/>
    </source>
</evidence>
<protein>
    <submittedName>
        <fullName evidence="2">Glycosyltransferase</fullName>
    </submittedName>
</protein>
<dbReference type="PANTHER" id="PTHR21015">
    <property type="entry name" value="UDP-N-ACETYLGLUCOSAMINE--N-ACETYLMURAMYL-(PENTAPEPTIDE) PYROPHOSPHORYL-UNDECAPRENOL N-ACETYLGLUCOSAMINE TRANSFERASE 1"/>
    <property type="match status" value="1"/>
</dbReference>
<evidence type="ECO:0000313" key="3">
    <source>
        <dbReference type="Proteomes" id="UP001271769"/>
    </source>
</evidence>
<name>A0ABU5DYM8_9PROT</name>
<accession>A0ABU5DYM8</accession>
<dbReference type="RefSeq" id="WP_320500183.1">
    <property type="nucleotide sequence ID" value="NZ_JAXCLX010000001.1"/>
</dbReference>
<keyword evidence="3" id="KW-1185">Reference proteome</keyword>
<sequence length="389" mass="41918">MAEAPRIALYVQHLLGIGHLRRAAALARALSGVGAKVLVLSGGIKVADVDFGAAQVLQLPPCLAADSAFSALLDESGRVIDSEWKDRRRELLLKETAAFKPDALIIEMYPFGRRQFRFELLPLVYWAQNGGLLVVSSVRDILVDKGRDDRVLEAADLVRRYFDLVLVHGDPRLVPFERTFPRAPSIADKLTYTGYVVERPAAVPAADRANGEVLVSAGGGAVGGPLFKAALAARRLSTLKERPWRFVAGRNLPDADFALLEEAARIDPGIVADRFRADFTLLLASCHVSLSQGGYNTVMELLALRTPAVIIPFAEGQESEQALRAALLAERGALDMLDGDNLDPALLAATLTRRAQAGALPMDLDLDGARHSAEITLAALVKKRGQHGG</sequence>
<comment type="caution">
    <text evidence="2">The sequence shown here is derived from an EMBL/GenBank/DDBJ whole genome shotgun (WGS) entry which is preliminary data.</text>
</comment>
<dbReference type="InterPro" id="IPR007235">
    <property type="entry name" value="Glyco_trans_28_C"/>
</dbReference>
<dbReference type="Gene3D" id="3.40.50.2000">
    <property type="entry name" value="Glycogen Phosphorylase B"/>
    <property type="match status" value="1"/>
</dbReference>
<dbReference type="Proteomes" id="UP001271769">
    <property type="component" value="Unassembled WGS sequence"/>
</dbReference>
<reference evidence="2 3" key="1">
    <citation type="journal article" date="2013" name="Antonie Van Leeuwenhoek">
        <title>Dongia rigui sp. nov., isolated from freshwater of a large wetland in Korea.</title>
        <authorList>
            <person name="Baik K.S."/>
            <person name="Hwang Y.M."/>
            <person name="Choi J.S."/>
            <person name="Kwon J."/>
            <person name="Seong C.N."/>
        </authorList>
    </citation>
    <scope>NUCLEOTIDE SEQUENCE [LARGE SCALE GENOMIC DNA]</scope>
    <source>
        <strain evidence="2 3">04SU4-P</strain>
    </source>
</reference>
<dbReference type="EMBL" id="JAXCLX010000001">
    <property type="protein sequence ID" value="MDY0871758.1"/>
    <property type="molecule type" value="Genomic_DNA"/>
</dbReference>
<dbReference type="Pfam" id="PF04101">
    <property type="entry name" value="Glyco_tran_28_C"/>
    <property type="match status" value="1"/>
</dbReference>
<dbReference type="SUPFAM" id="SSF53756">
    <property type="entry name" value="UDP-Glycosyltransferase/glycogen phosphorylase"/>
    <property type="match status" value="1"/>
</dbReference>
<gene>
    <name evidence="2" type="ORF">SMD31_07485</name>
</gene>
<proteinExistence type="predicted"/>
<evidence type="ECO:0000313" key="2">
    <source>
        <dbReference type="EMBL" id="MDY0871758.1"/>
    </source>
</evidence>